<feature type="domain" description="Glycosyl hydrolase family 13 catalytic" evidence="6">
    <location>
        <begin position="33"/>
        <end position="422"/>
    </location>
</feature>
<dbReference type="GO" id="GO:0004558">
    <property type="term" value="F:alpha-1,4-glucosidase activity"/>
    <property type="evidence" value="ECO:0007669"/>
    <property type="project" value="UniProtKB-EC"/>
</dbReference>
<dbReference type="PANTHER" id="PTHR10357:SF179">
    <property type="entry name" value="NEUTRAL AND BASIC AMINO ACID TRANSPORT PROTEIN RBAT"/>
    <property type="match status" value="1"/>
</dbReference>
<evidence type="ECO:0000256" key="5">
    <source>
        <dbReference type="ARBA" id="ARBA00023295"/>
    </source>
</evidence>
<evidence type="ECO:0000256" key="1">
    <source>
        <dbReference type="ARBA" id="ARBA00001657"/>
    </source>
</evidence>
<evidence type="ECO:0000259" key="6">
    <source>
        <dbReference type="SMART" id="SM00642"/>
    </source>
</evidence>
<dbReference type="InterPro" id="IPR017853">
    <property type="entry name" value="GH"/>
</dbReference>
<gene>
    <name evidence="7" type="ORF">X975_19412</name>
</gene>
<organism evidence="7 8">
    <name type="scientific">Stegodyphus mimosarum</name>
    <name type="common">African social velvet spider</name>
    <dbReference type="NCBI Taxonomy" id="407821"/>
    <lineage>
        <taxon>Eukaryota</taxon>
        <taxon>Metazoa</taxon>
        <taxon>Ecdysozoa</taxon>
        <taxon>Arthropoda</taxon>
        <taxon>Chelicerata</taxon>
        <taxon>Arachnida</taxon>
        <taxon>Araneae</taxon>
        <taxon>Araneomorphae</taxon>
        <taxon>Entelegynae</taxon>
        <taxon>Eresoidea</taxon>
        <taxon>Eresidae</taxon>
        <taxon>Stegodyphus</taxon>
    </lineage>
</organism>
<dbReference type="OMA" id="PNGEKWA"/>
<dbReference type="InterPro" id="IPR006047">
    <property type="entry name" value="GH13_cat_dom"/>
</dbReference>
<accession>A0A087T6F1</accession>
<reference evidence="7 8" key="1">
    <citation type="submission" date="2013-11" db="EMBL/GenBank/DDBJ databases">
        <title>Genome sequencing of Stegodyphus mimosarum.</title>
        <authorList>
            <person name="Bechsgaard J."/>
        </authorList>
    </citation>
    <scope>NUCLEOTIDE SEQUENCE [LARGE SCALE GENOMIC DNA]</scope>
</reference>
<dbReference type="SUPFAM" id="SSF51445">
    <property type="entry name" value="(Trans)glycosidases"/>
    <property type="match status" value="1"/>
</dbReference>
<feature type="non-terminal residue" evidence="7">
    <location>
        <position position="603"/>
    </location>
</feature>
<proteinExistence type="inferred from homology"/>
<name>A0A087T6F1_STEMI</name>
<dbReference type="Gene3D" id="3.20.20.80">
    <property type="entry name" value="Glycosidases"/>
    <property type="match status" value="1"/>
</dbReference>
<evidence type="ECO:0000313" key="8">
    <source>
        <dbReference type="Proteomes" id="UP000054359"/>
    </source>
</evidence>
<dbReference type="PANTHER" id="PTHR10357">
    <property type="entry name" value="ALPHA-AMYLASE FAMILY MEMBER"/>
    <property type="match status" value="1"/>
</dbReference>
<comment type="catalytic activity">
    <reaction evidence="1">
        <text>Hydrolysis of terminal, non-reducing (1-&gt;4)-linked alpha-D-glucose residues with release of alpha-D-glucose.</text>
        <dbReference type="EC" id="3.2.1.20"/>
    </reaction>
</comment>
<evidence type="ECO:0000256" key="2">
    <source>
        <dbReference type="ARBA" id="ARBA00008061"/>
    </source>
</evidence>
<dbReference type="EC" id="3.2.1.20" evidence="3"/>
<dbReference type="SMART" id="SM00642">
    <property type="entry name" value="Aamy"/>
    <property type="match status" value="1"/>
</dbReference>
<dbReference type="EMBL" id="KK113646">
    <property type="protein sequence ID" value="KFM60690.1"/>
    <property type="molecule type" value="Genomic_DNA"/>
</dbReference>
<dbReference type="AlphaFoldDB" id="A0A087T6F1"/>
<comment type="similarity">
    <text evidence="2">Belongs to the glycosyl hydrolase 13 family.</text>
</comment>
<evidence type="ECO:0000256" key="3">
    <source>
        <dbReference type="ARBA" id="ARBA00012741"/>
    </source>
</evidence>
<dbReference type="InterPro" id="IPR045857">
    <property type="entry name" value="O16G_dom_2"/>
</dbReference>
<evidence type="ECO:0000313" key="7">
    <source>
        <dbReference type="EMBL" id="KFM60690.1"/>
    </source>
</evidence>
<dbReference type="STRING" id="407821.A0A087T6F1"/>
<keyword evidence="5" id="KW-0378">Hydrolase</keyword>
<evidence type="ECO:0000256" key="4">
    <source>
        <dbReference type="ARBA" id="ARBA00023180"/>
    </source>
</evidence>
<protein>
    <recommendedName>
        <fullName evidence="3">alpha-glucosidase</fullName>
        <ecNumber evidence="3">3.2.1.20</ecNumber>
    </recommendedName>
</protein>
<keyword evidence="5" id="KW-0326">Glycosidase</keyword>
<keyword evidence="8" id="KW-1185">Reference proteome</keyword>
<dbReference type="Pfam" id="PF00128">
    <property type="entry name" value="Alpha-amylase"/>
    <property type="match status" value="1"/>
</dbReference>
<sequence>MKKFCWSGGIPLAANYAIRIMSLEWWQKNVIYHIYLPSFKDTNEDGIGDIRGLLSKLNYIEYLNVKTLLLSPFYPSPMKDNGYDITSFTDVDPKYGNLSDFEDLMQEVKRRDLNIIVDFVANHTSNQHPWFTKSVAKVEPYSDFYIWCDPKPGHGQVEISPPNNWLSVFGGSAWTWNNERKQFYYHQFLPEQPDLNYRNPLVREKMKKVLQFWLELGVDGFRIDAASHFFEDENFLDEPIAEDSIVNSDEYEYLNHIYTKGQKENLQLLAEWRELLDDYERKSGKSKIMMTEAMEEIKDVMLYYGTVNQRLADFTFNFQFYKMHPGSTGLDLFSLIDDWLKHMPKGKYPNWVMSSHDHPRVASYLDKTLASSLQMVMMLLPGLPICYYGDEIGMEDNEISPEDIRDSFALRTVPSNSRDPMRTPMQWNKAKNAGFSDCDKPWLPVNSNYETVNVEVEKEDPYSFLENFRHLVKLRAEPSVLLGTLDCPLVNEQIFSFVRFLVGTKCLLLVLNMSSGPVFINLSCSKSLPSEAFLEVTNSKFYIHESQMKTLICAKNICEEETSFSEESASNDVSHRNKTKICLKHIHLKAKEAIVVSFVGREI</sequence>
<dbReference type="Gene3D" id="3.90.400.10">
    <property type="entry name" value="Oligo-1,6-glucosidase, Domain 2"/>
    <property type="match status" value="1"/>
</dbReference>
<dbReference type="Proteomes" id="UP000054359">
    <property type="component" value="Unassembled WGS sequence"/>
</dbReference>
<keyword evidence="4" id="KW-0325">Glycoprotein</keyword>
<dbReference type="FunFam" id="3.90.400.10:FF:000001">
    <property type="entry name" value="Maltase A3, isoform A"/>
    <property type="match status" value="1"/>
</dbReference>
<dbReference type="GO" id="GO:0005975">
    <property type="term" value="P:carbohydrate metabolic process"/>
    <property type="evidence" value="ECO:0007669"/>
    <property type="project" value="InterPro"/>
</dbReference>
<dbReference type="OrthoDB" id="6412574at2759"/>